<dbReference type="EMBL" id="RXLQ01000004">
    <property type="protein sequence ID" value="RSZ59181.1"/>
    <property type="molecule type" value="Genomic_DNA"/>
</dbReference>
<name>A0A430HNV9_9BURK</name>
<accession>A0A430HNV9</accession>
<reference evidence="1 2" key="1">
    <citation type="submission" date="2018-12" db="EMBL/GenBank/DDBJ databases">
        <authorList>
            <person name="Yang E."/>
        </authorList>
    </citation>
    <scope>NUCLEOTIDE SEQUENCE [LARGE SCALE GENOMIC DNA]</scope>
    <source>
        <strain evidence="1 2">SOD</strain>
    </source>
</reference>
<dbReference type="RefSeq" id="WP_126073553.1">
    <property type="nucleotide sequence ID" value="NZ_CP051166.1"/>
</dbReference>
<evidence type="ECO:0008006" key="3">
    <source>
        <dbReference type="Google" id="ProtNLM"/>
    </source>
</evidence>
<keyword evidence="2" id="KW-1185">Reference proteome</keyword>
<organism evidence="1 2">
    <name type="scientific">Massilia atriviolacea</name>
    <dbReference type="NCBI Taxonomy" id="2495579"/>
    <lineage>
        <taxon>Bacteria</taxon>
        <taxon>Pseudomonadati</taxon>
        <taxon>Pseudomonadota</taxon>
        <taxon>Betaproteobacteria</taxon>
        <taxon>Burkholderiales</taxon>
        <taxon>Oxalobacteraceae</taxon>
        <taxon>Telluria group</taxon>
        <taxon>Massilia</taxon>
    </lineage>
</organism>
<protein>
    <recommendedName>
        <fullName evidence="3">Glycosyl hydrolase</fullName>
    </recommendedName>
</protein>
<evidence type="ECO:0000313" key="1">
    <source>
        <dbReference type="EMBL" id="RSZ59181.1"/>
    </source>
</evidence>
<evidence type="ECO:0000313" key="2">
    <source>
        <dbReference type="Proteomes" id="UP000278085"/>
    </source>
</evidence>
<dbReference type="Proteomes" id="UP000278085">
    <property type="component" value="Unassembled WGS sequence"/>
</dbReference>
<dbReference type="OrthoDB" id="9813892at2"/>
<proteinExistence type="predicted"/>
<comment type="caution">
    <text evidence="1">The sequence shown here is derived from an EMBL/GenBank/DDBJ whole genome shotgun (WGS) entry which is preliminary data.</text>
</comment>
<gene>
    <name evidence="1" type="ORF">EJB06_08295</name>
</gene>
<sequence length="310" mass="34702">MAAPARFAWSFRDVAVFDPERVYLISGHDGLAKENVELSQVMRWIDAWGSRCVDIAAVSLCIVMHPERNLVVIAPDGQVVRWGATDFSTEHVDDSADGPRACGHLREVRTIGLHAYAVGMSRMVYRCRGEADWVRIDHDVRADPAQEDQAGFNSIDGFGEDELYAAGWQGELWQFDGKTWQRRALPTTLALHKVLCAPDGIVYLLGQNGILLRGRHDAWEVIEHGVTADSFWGACWFREQLYAATARGLFVLEGEPLQPSLRPLALGKFGKNRSDCFYRLSAVDDCIWSAGEKMLIRSTDGVTWTELPYS</sequence>
<dbReference type="AlphaFoldDB" id="A0A430HNV9"/>